<dbReference type="Gene3D" id="3.90.320.10">
    <property type="match status" value="1"/>
</dbReference>
<gene>
    <name evidence="1" type="ORF">ILYODFUR_026625</name>
</gene>
<comment type="caution">
    <text evidence="1">The sequence shown here is derived from an EMBL/GenBank/DDBJ whole genome shotgun (WGS) entry which is preliminary data.</text>
</comment>
<evidence type="ECO:0000313" key="1">
    <source>
        <dbReference type="EMBL" id="MEQ2245337.1"/>
    </source>
</evidence>
<dbReference type="PANTHER" id="PTHR47526">
    <property type="entry name" value="ATP-DEPENDENT DNA HELICASE"/>
    <property type="match status" value="1"/>
</dbReference>
<dbReference type="InterPro" id="IPR011335">
    <property type="entry name" value="Restrct_endonuc-II-like"/>
</dbReference>
<sequence>MLHTTHTEQPIILPPSLASLHNKNIQSHDLSAILLCCEKYKDLATLMEQAATIKKHARLQHKCSAWYEYQAGRITASSMHALFAISLHSPALTVVKQVCNPGNTVSTVHTRWGVKHEAGAEKAYINITANREKSKG</sequence>
<protein>
    <submittedName>
        <fullName evidence="1">Uncharacterized protein</fullName>
    </submittedName>
</protein>
<accession>A0ABV0UL67</accession>
<evidence type="ECO:0000313" key="2">
    <source>
        <dbReference type="Proteomes" id="UP001482620"/>
    </source>
</evidence>
<dbReference type="EMBL" id="JAHRIQ010072908">
    <property type="protein sequence ID" value="MEQ2245337.1"/>
    <property type="molecule type" value="Genomic_DNA"/>
</dbReference>
<reference evidence="1 2" key="1">
    <citation type="submission" date="2021-06" db="EMBL/GenBank/DDBJ databases">
        <authorList>
            <person name="Palmer J.M."/>
        </authorList>
    </citation>
    <scope>NUCLEOTIDE SEQUENCE [LARGE SCALE GENOMIC DNA]</scope>
    <source>
        <strain evidence="2">if_2019</strain>
        <tissue evidence="1">Muscle</tissue>
    </source>
</reference>
<dbReference type="PANTHER" id="PTHR47526:SF3">
    <property type="entry name" value="PHD-TYPE DOMAIN-CONTAINING PROTEIN"/>
    <property type="match status" value="1"/>
</dbReference>
<proteinExistence type="predicted"/>
<dbReference type="InterPro" id="IPR011604">
    <property type="entry name" value="PDDEXK-like_dom_sf"/>
</dbReference>
<dbReference type="SUPFAM" id="SSF52980">
    <property type="entry name" value="Restriction endonuclease-like"/>
    <property type="match status" value="1"/>
</dbReference>
<dbReference type="Proteomes" id="UP001482620">
    <property type="component" value="Unassembled WGS sequence"/>
</dbReference>
<organism evidence="1 2">
    <name type="scientific">Ilyodon furcidens</name>
    <name type="common">goldbreast splitfin</name>
    <dbReference type="NCBI Taxonomy" id="33524"/>
    <lineage>
        <taxon>Eukaryota</taxon>
        <taxon>Metazoa</taxon>
        <taxon>Chordata</taxon>
        <taxon>Craniata</taxon>
        <taxon>Vertebrata</taxon>
        <taxon>Euteleostomi</taxon>
        <taxon>Actinopterygii</taxon>
        <taxon>Neopterygii</taxon>
        <taxon>Teleostei</taxon>
        <taxon>Neoteleostei</taxon>
        <taxon>Acanthomorphata</taxon>
        <taxon>Ovalentaria</taxon>
        <taxon>Atherinomorphae</taxon>
        <taxon>Cyprinodontiformes</taxon>
        <taxon>Goodeidae</taxon>
        <taxon>Ilyodon</taxon>
    </lineage>
</organism>
<keyword evidence="2" id="KW-1185">Reference proteome</keyword>
<name>A0ABV0UL67_9TELE</name>